<keyword evidence="2" id="KW-1185">Reference proteome</keyword>
<gene>
    <name evidence="1" type="ORF">E3U43_002320</name>
</gene>
<comment type="caution">
    <text evidence="1">The sequence shown here is derived from an EMBL/GenBank/DDBJ whole genome shotgun (WGS) entry which is preliminary data.</text>
</comment>
<evidence type="ECO:0000313" key="1">
    <source>
        <dbReference type="EMBL" id="TMS09661.1"/>
    </source>
</evidence>
<name>A0ACD3QSH8_LARCR</name>
<organism evidence="1 2">
    <name type="scientific">Larimichthys crocea</name>
    <name type="common">Large yellow croaker</name>
    <name type="synonym">Pseudosciaena crocea</name>
    <dbReference type="NCBI Taxonomy" id="215358"/>
    <lineage>
        <taxon>Eukaryota</taxon>
        <taxon>Metazoa</taxon>
        <taxon>Chordata</taxon>
        <taxon>Craniata</taxon>
        <taxon>Vertebrata</taxon>
        <taxon>Euteleostomi</taxon>
        <taxon>Actinopterygii</taxon>
        <taxon>Neopterygii</taxon>
        <taxon>Teleostei</taxon>
        <taxon>Neoteleostei</taxon>
        <taxon>Acanthomorphata</taxon>
        <taxon>Eupercaria</taxon>
        <taxon>Sciaenidae</taxon>
        <taxon>Larimichthys</taxon>
    </lineage>
</organism>
<proteinExistence type="predicted"/>
<evidence type="ECO:0000313" key="2">
    <source>
        <dbReference type="Proteomes" id="UP000793456"/>
    </source>
</evidence>
<accession>A0ACD3QSH8</accession>
<protein>
    <submittedName>
        <fullName evidence="1">Uncharacterized protein</fullName>
    </submittedName>
</protein>
<dbReference type="EMBL" id="CM011688">
    <property type="protein sequence ID" value="TMS09661.1"/>
    <property type="molecule type" value="Genomic_DNA"/>
</dbReference>
<dbReference type="Proteomes" id="UP000793456">
    <property type="component" value="Chromosome XV"/>
</dbReference>
<sequence>MQGKVVVRVLKGTTRASVTAVPSSQSDDTKRQVEELKSRLETLSEQLSSELSQCKQNTQGVSDGISAVDGRVTRLENVCGRLDVVSANIKELKDGLERHVGGLRDCVHRLNATCGKHGEDIVALQNSLQRFEGQLSSMAKQVLKDITAKEPGTALRPERPAYCARFNSNQNPSPTNPHPSHHPTAAVQPQAASTIPANQCSPTHTQS</sequence>
<reference evidence="1" key="1">
    <citation type="submission" date="2018-11" db="EMBL/GenBank/DDBJ databases">
        <title>The sequence and de novo assembly of Larimichthys crocea genome using PacBio and Hi-C technologies.</title>
        <authorList>
            <person name="Xu P."/>
            <person name="Chen B."/>
            <person name="Zhou Z."/>
            <person name="Ke Q."/>
            <person name="Wu Y."/>
            <person name="Bai H."/>
            <person name="Pu F."/>
        </authorList>
    </citation>
    <scope>NUCLEOTIDE SEQUENCE</scope>
    <source>
        <tissue evidence="1">Muscle</tissue>
    </source>
</reference>